<feature type="domain" description="ABC1 atypical kinase-like" evidence="3">
    <location>
        <begin position="93"/>
        <end position="350"/>
    </location>
</feature>
<dbReference type="RefSeq" id="WP_307480869.1">
    <property type="nucleotide sequence ID" value="NZ_JAUTBF010000001.1"/>
</dbReference>
<name>A0ABU0TSK4_MICTR</name>
<evidence type="ECO:0000313" key="4">
    <source>
        <dbReference type="EMBL" id="MDQ1122430.1"/>
    </source>
</evidence>
<gene>
    <name evidence="4" type="ORF">QE412_001003</name>
</gene>
<evidence type="ECO:0000313" key="5">
    <source>
        <dbReference type="Proteomes" id="UP001226691"/>
    </source>
</evidence>
<dbReference type="InterPro" id="IPR004147">
    <property type="entry name" value="ABC1_dom"/>
</dbReference>
<keyword evidence="4" id="KW-0418">Kinase</keyword>
<keyword evidence="2" id="KW-1133">Transmembrane helix</keyword>
<keyword evidence="5" id="KW-1185">Reference proteome</keyword>
<dbReference type="CDD" id="cd05121">
    <property type="entry name" value="ABC1_ADCK3-like"/>
    <property type="match status" value="1"/>
</dbReference>
<dbReference type="PANTHER" id="PTHR10566:SF113">
    <property type="entry name" value="PROTEIN ACTIVITY OF BC1 COMPLEX KINASE 7, CHLOROPLASTIC"/>
    <property type="match status" value="1"/>
</dbReference>
<comment type="caution">
    <text evidence="4">The sequence shown here is derived from an EMBL/GenBank/DDBJ whole genome shotgun (WGS) entry which is preliminary data.</text>
</comment>
<dbReference type="Pfam" id="PF03109">
    <property type="entry name" value="ABC1"/>
    <property type="match status" value="1"/>
</dbReference>
<evidence type="ECO:0000259" key="3">
    <source>
        <dbReference type="Pfam" id="PF03109"/>
    </source>
</evidence>
<keyword evidence="4" id="KW-0830">Ubiquinone</keyword>
<organism evidence="4 5">
    <name type="scientific">Microbacterium trichothecenolyticum</name>
    <name type="common">Aureobacterium trichothecenolyticum</name>
    <dbReference type="NCBI Taxonomy" id="69370"/>
    <lineage>
        <taxon>Bacteria</taxon>
        <taxon>Bacillati</taxon>
        <taxon>Actinomycetota</taxon>
        <taxon>Actinomycetes</taxon>
        <taxon>Micrococcales</taxon>
        <taxon>Microbacteriaceae</taxon>
        <taxon>Microbacterium</taxon>
    </lineage>
</organism>
<sequence>MTDDDALLKARYRRITRFAARYLVQAWWYELFLPRFGLGWISARGRTRRLERIAQRFHVLAVDLGGLMIKVGQFMSSRLDVLPPSITKQLEGLQDEVPAVPFTQMRARAEEELGMPLERAFASVDERPLAAASLGQAHRAVLNDELADETGLRAVVLKIQRPGIDRIVDVDLRALRKVGVWLSKVALVRDRVDMPQLVEEFAATSLEEIDYLHEAANSERFAADFGGEGGVDVPEVVWERTTRRVLTLQDVTAIKINDVEALRAAGIDPSEVAARFAAVMFDQLFDEGFFHADPHPGNVFVTPVPSAEPGAPAWRFTFIDFGMMGEVPPSLRRGLRRVLIAAASRDGKGLVDGIRDVGVLLPSADTIQLERAMTHLFARFGGMGFAELQEVDPREFRAFAIEFGDVVRALPFQLPENFLLVLRAMSLTSGMCSALDPAFNLWDAVEPYAQRLIREESGHTAQALVREVGAAAAVTARLPRRADNLISRLEEGSLAVETPRIERRLRDLERMVRRVVSSVLFTGLLIGGVLLQAEQAALGTILMIVSVAPLAHALLAGFIARRNGG</sequence>
<dbReference type="SUPFAM" id="SSF56112">
    <property type="entry name" value="Protein kinase-like (PK-like)"/>
    <property type="match status" value="1"/>
</dbReference>
<keyword evidence="2" id="KW-0472">Membrane</keyword>
<accession>A0ABU0TSK4</accession>
<dbReference type="InterPro" id="IPR011009">
    <property type="entry name" value="Kinase-like_dom_sf"/>
</dbReference>
<proteinExistence type="inferred from homology"/>
<dbReference type="EMBL" id="JAUTBF010000001">
    <property type="protein sequence ID" value="MDQ1122430.1"/>
    <property type="molecule type" value="Genomic_DNA"/>
</dbReference>
<feature type="transmembrane region" description="Helical" evidence="2">
    <location>
        <begin position="511"/>
        <end position="531"/>
    </location>
</feature>
<dbReference type="GO" id="GO:0016301">
    <property type="term" value="F:kinase activity"/>
    <property type="evidence" value="ECO:0007669"/>
    <property type="project" value="UniProtKB-KW"/>
</dbReference>
<keyword evidence="2" id="KW-0812">Transmembrane</keyword>
<dbReference type="InterPro" id="IPR050154">
    <property type="entry name" value="UbiB_kinase"/>
</dbReference>
<evidence type="ECO:0000256" key="1">
    <source>
        <dbReference type="ARBA" id="ARBA00009670"/>
    </source>
</evidence>
<protein>
    <submittedName>
        <fullName evidence="4">Unusual protein kinase regulating ubiquinone biosynthesis (AarF/ABC1/UbiB family)</fullName>
    </submittedName>
</protein>
<feature type="transmembrane region" description="Helical" evidence="2">
    <location>
        <begin position="537"/>
        <end position="560"/>
    </location>
</feature>
<reference evidence="4 5" key="1">
    <citation type="submission" date="2023-07" db="EMBL/GenBank/DDBJ databases">
        <title>Functional and genomic diversity of the sorghum phyllosphere microbiome.</title>
        <authorList>
            <person name="Shade A."/>
        </authorList>
    </citation>
    <scope>NUCLEOTIDE SEQUENCE [LARGE SCALE GENOMIC DNA]</scope>
    <source>
        <strain evidence="4 5">SORGH_AS_1207</strain>
    </source>
</reference>
<comment type="similarity">
    <text evidence="1">Belongs to the protein kinase superfamily. ADCK protein kinase family.</text>
</comment>
<dbReference type="Proteomes" id="UP001226691">
    <property type="component" value="Unassembled WGS sequence"/>
</dbReference>
<dbReference type="PANTHER" id="PTHR10566">
    <property type="entry name" value="CHAPERONE-ACTIVITY OF BC1 COMPLEX CABC1 -RELATED"/>
    <property type="match status" value="1"/>
</dbReference>
<keyword evidence="4" id="KW-0808">Transferase</keyword>
<evidence type="ECO:0000256" key="2">
    <source>
        <dbReference type="SAM" id="Phobius"/>
    </source>
</evidence>